<name>A0A6P9E8X6_JUGRE</name>
<dbReference type="PANTHER" id="PTHR31286">
    <property type="entry name" value="GLYCINE-RICH CELL WALL STRUCTURAL PROTEIN 1.8-LIKE"/>
    <property type="match status" value="1"/>
</dbReference>
<dbReference type="InterPro" id="IPR025836">
    <property type="entry name" value="Zn_knuckle_CX2CX4HX4C"/>
</dbReference>
<organism evidence="3 4">
    <name type="scientific">Juglans regia</name>
    <name type="common">English walnut</name>
    <dbReference type="NCBI Taxonomy" id="51240"/>
    <lineage>
        <taxon>Eukaryota</taxon>
        <taxon>Viridiplantae</taxon>
        <taxon>Streptophyta</taxon>
        <taxon>Embryophyta</taxon>
        <taxon>Tracheophyta</taxon>
        <taxon>Spermatophyta</taxon>
        <taxon>Magnoliopsida</taxon>
        <taxon>eudicotyledons</taxon>
        <taxon>Gunneridae</taxon>
        <taxon>Pentapetalae</taxon>
        <taxon>rosids</taxon>
        <taxon>fabids</taxon>
        <taxon>Fagales</taxon>
        <taxon>Juglandaceae</taxon>
        <taxon>Juglans</taxon>
    </lineage>
</organism>
<dbReference type="Proteomes" id="UP000235220">
    <property type="component" value="Chromosome 3"/>
</dbReference>
<gene>
    <name evidence="4" type="primary">LOC118348031</name>
</gene>
<dbReference type="InParanoid" id="A0A6P9E8X6"/>
<dbReference type="InterPro" id="IPR025558">
    <property type="entry name" value="DUF4283"/>
</dbReference>
<dbReference type="Pfam" id="PF14111">
    <property type="entry name" value="DUF4283"/>
    <property type="match status" value="1"/>
</dbReference>
<evidence type="ECO:0000313" key="4">
    <source>
        <dbReference type="RefSeq" id="XP_035544650.1"/>
    </source>
</evidence>
<feature type="domain" description="Zinc knuckle CX2CX4HX4C" evidence="2">
    <location>
        <begin position="121"/>
        <end position="166"/>
    </location>
</feature>
<dbReference type="PANTHER" id="PTHR31286:SF62">
    <property type="entry name" value="ZINC FINGER, CCHC-TYPE-LIKE PROTEIN"/>
    <property type="match status" value="1"/>
</dbReference>
<proteinExistence type="predicted"/>
<dbReference type="GeneID" id="118348031"/>
<reference evidence="4" key="1">
    <citation type="submission" date="2025-08" db="UniProtKB">
        <authorList>
            <consortium name="RefSeq"/>
        </authorList>
    </citation>
    <scope>IDENTIFICATION</scope>
    <source>
        <tissue evidence="4">Leaves</tissue>
    </source>
</reference>
<sequence length="186" mass="21529">MDEELSELWNKFSLTEEERYEIVITDQDIETNMERGKLCLVGKVIADKKINKDAFKNMLVKVWKSCPGPKIIEVGENLYVFEFQTEKIGGRIGSTIGRVIEVEADSDGNCWGKWIRVKVEMDLLKPLIRGKIVELLGQKNFIQFKYERLPRFCFKCGVIKHGVQGCVGMYNQQAENKEYMMQQYGS</sequence>
<dbReference type="Pfam" id="PF14392">
    <property type="entry name" value="zf-CCHC_4"/>
    <property type="match status" value="1"/>
</dbReference>
<dbReference type="InterPro" id="IPR040256">
    <property type="entry name" value="At4g02000-like"/>
</dbReference>
<dbReference type="AlphaFoldDB" id="A0A6P9E8X6"/>
<dbReference type="RefSeq" id="XP_035544650.1">
    <property type="nucleotide sequence ID" value="XM_035688757.1"/>
</dbReference>
<evidence type="ECO:0000313" key="3">
    <source>
        <dbReference type="Proteomes" id="UP000235220"/>
    </source>
</evidence>
<feature type="domain" description="DUF4283" evidence="1">
    <location>
        <begin position="33"/>
        <end position="86"/>
    </location>
</feature>
<accession>A0A6P9E8X6</accession>
<evidence type="ECO:0000259" key="2">
    <source>
        <dbReference type="Pfam" id="PF14392"/>
    </source>
</evidence>
<dbReference type="OrthoDB" id="1938170at2759"/>
<protein>
    <submittedName>
        <fullName evidence="4">Uncharacterized protein LOC118348031</fullName>
    </submittedName>
</protein>
<evidence type="ECO:0000259" key="1">
    <source>
        <dbReference type="Pfam" id="PF14111"/>
    </source>
</evidence>
<keyword evidence="3" id="KW-1185">Reference proteome</keyword>
<dbReference type="KEGG" id="jre:118348031"/>